<comment type="subcellular location">
    <subcellularLocation>
        <location evidence="1">Membrane</location>
        <topology evidence="1">Multi-pass membrane protein</topology>
    </subcellularLocation>
</comment>
<evidence type="ECO:0000256" key="3">
    <source>
        <dbReference type="ARBA" id="ARBA00022448"/>
    </source>
</evidence>
<proteinExistence type="inferred from homology"/>
<protein>
    <submittedName>
        <fullName evidence="8">Equilibrative nucleotide transporter 1-like protein</fullName>
    </submittedName>
</protein>
<keyword evidence="6 7" id="KW-0472">Membrane</keyword>
<keyword evidence="5 7" id="KW-1133">Transmembrane helix</keyword>
<comment type="similarity">
    <text evidence="2">Belongs to the SLC29A/ENT transporter (TC 2.A.57) family.</text>
</comment>
<organism evidence="8 9">
    <name type="scientific">Trifolium pratense</name>
    <name type="common">Red clover</name>
    <dbReference type="NCBI Taxonomy" id="57577"/>
    <lineage>
        <taxon>Eukaryota</taxon>
        <taxon>Viridiplantae</taxon>
        <taxon>Streptophyta</taxon>
        <taxon>Embryophyta</taxon>
        <taxon>Tracheophyta</taxon>
        <taxon>Spermatophyta</taxon>
        <taxon>Magnoliopsida</taxon>
        <taxon>eudicotyledons</taxon>
        <taxon>Gunneridae</taxon>
        <taxon>Pentapetalae</taxon>
        <taxon>rosids</taxon>
        <taxon>fabids</taxon>
        <taxon>Fabales</taxon>
        <taxon>Fabaceae</taxon>
        <taxon>Papilionoideae</taxon>
        <taxon>50 kb inversion clade</taxon>
        <taxon>NPAAA clade</taxon>
        <taxon>Hologalegina</taxon>
        <taxon>IRL clade</taxon>
        <taxon>Trifolieae</taxon>
        <taxon>Trifolium</taxon>
    </lineage>
</organism>
<dbReference type="AlphaFoldDB" id="A0A2K3LJC0"/>
<reference evidence="8 9" key="2">
    <citation type="journal article" date="2017" name="Front. Plant Sci.">
        <title>Gene Classification and Mining of Molecular Markers Useful in Red Clover (Trifolium pratense) Breeding.</title>
        <authorList>
            <person name="Istvanek J."/>
            <person name="Dluhosova J."/>
            <person name="Dluhos P."/>
            <person name="Patkova L."/>
            <person name="Nedelnik J."/>
            <person name="Repkova J."/>
        </authorList>
    </citation>
    <scope>NUCLEOTIDE SEQUENCE [LARGE SCALE GENOMIC DNA]</scope>
    <source>
        <strain evidence="9">cv. Tatra</strain>
        <tissue evidence="8">Young leaves</tissue>
    </source>
</reference>
<dbReference type="PRINTS" id="PR01130">
    <property type="entry name" value="DERENTRNSPRT"/>
</dbReference>
<evidence type="ECO:0000313" key="8">
    <source>
        <dbReference type="EMBL" id="PNX78627.1"/>
    </source>
</evidence>
<keyword evidence="3" id="KW-0813">Transport</keyword>
<comment type="caution">
    <text evidence="8">The sequence shown here is derived from an EMBL/GenBank/DDBJ whole genome shotgun (WGS) entry which is preliminary data.</text>
</comment>
<evidence type="ECO:0000256" key="6">
    <source>
        <dbReference type="ARBA" id="ARBA00023136"/>
    </source>
</evidence>
<evidence type="ECO:0000313" key="9">
    <source>
        <dbReference type="Proteomes" id="UP000236291"/>
    </source>
</evidence>
<name>A0A2K3LJC0_TRIPR</name>
<evidence type="ECO:0000256" key="2">
    <source>
        <dbReference type="ARBA" id="ARBA00007965"/>
    </source>
</evidence>
<keyword evidence="4 7" id="KW-0812">Transmembrane</keyword>
<dbReference type="Proteomes" id="UP000236291">
    <property type="component" value="Unassembled WGS sequence"/>
</dbReference>
<dbReference type="Pfam" id="PF01733">
    <property type="entry name" value="Nucleoside_tran"/>
    <property type="match status" value="1"/>
</dbReference>
<accession>A0A2K3LJC0</accession>
<dbReference type="GO" id="GO:0005337">
    <property type="term" value="F:nucleoside transmembrane transporter activity"/>
    <property type="evidence" value="ECO:0007669"/>
    <property type="project" value="InterPro"/>
</dbReference>
<evidence type="ECO:0000256" key="4">
    <source>
        <dbReference type="ARBA" id="ARBA00022692"/>
    </source>
</evidence>
<gene>
    <name evidence="8" type="ORF">L195_g034605</name>
</gene>
<feature type="transmembrane region" description="Helical" evidence="7">
    <location>
        <begin position="55"/>
        <end position="78"/>
    </location>
</feature>
<dbReference type="EMBL" id="ASHM01034450">
    <property type="protein sequence ID" value="PNX78627.1"/>
    <property type="molecule type" value="Genomic_DNA"/>
</dbReference>
<sequence length="79" mass="8589">MLVRSKFLSDRDSGDNIDLSLPVTDISKFLTNVYLTSVSMILAPKAVKLHHAETAGIVSILFLALGLASGSIIAWFWVI</sequence>
<evidence type="ECO:0000256" key="5">
    <source>
        <dbReference type="ARBA" id="ARBA00022989"/>
    </source>
</evidence>
<dbReference type="GO" id="GO:0016020">
    <property type="term" value="C:membrane"/>
    <property type="evidence" value="ECO:0007669"/>
    <property type="project" value="UniProtKB-SubCell"/>
</dbReference>
<reference evidence="8 9" key="1">
    <citation type="journal article" date="2014" name="Am. J. Bot.">
        <title>Genome assembly and annotation for red clover (Trifolium pratense; Fabaceae).</title>
        <authorList>
            <person name="Istvanek J."/>
            <person name="Jaros M."/>
            <person name="Krenek A."/>
            <person name="Repkova J."/>
        </authorList>
    </citation>
    <scope>NUCLEOTIDE SEQUENCE [LARGE SCALE GENOMIC DNA]</scope>
    <source>
        <strain evidence="9">cv. Tatra</strain>
        <tissue evidence="8">Young leaves</tissue>
    </source>
</reference>
<evidence type="ECO:0000256" key="1">
    <source>
        <dbReference type="ARBA" id="ARBA00004141"/>
    </source>
</evidence>
<evidence type="ECO:0000256" key="7">
    <source>
        <dbReference type="SAM" id="Phobius"/>
    </source>
</evidence>
<dbReference type="STRING" id="57577.A0A2K3LJC0"/>
<dbReference type="InterPro" id="IPR002259">
    <property type="entry name" value="Eqnu_transpt"/>
</dbReference>